<keyword evidence="6" id="KW-0175">Coiled coil</keyword>
<dbReference type="GO" id="GO:0140662">
    <property type="term" value="F:ATP-dependent protein folding chaperone"/>
    <property type="evidence" value="ECO:0007669"/>
    <property type="project" value="InterPro"/>
</dbReference>
<feature type="chain" id="PRO_5013231144" evidence="8">
    <location>
        <begin position="24"/>
        <end position="905"/>
    </location>
</feature>
<keyword evidence="2 8" id="KW-0732">Signal</keyword>
<dbReference type="GO" id="GO:0005524">
    <property type="term" value="F:ATP binding"/>
    <property type="evidence" value="ECO:0007669"/>
    <property type="project" value="UniProtKB-KW"/>
</dbReference>
<evidence type="ECO:0000256" key="2">
    <source>
        <dbReference type="ARBA" id="ARBA00022729"/>
    </source>
</evidence>
<dbReference type="Gene3D" id="3.30.30.30">
    <property type="match status" value="1"/>
</dbReference>
<dbReference type="PROSITE" id="PS01036">
    <property type="entry name" value="HSP70_3"/>
    <property type="match status" value="1"/>
</dbReference>
<feature type="signal peptide" evidence="8">
    <location>
        <begin position="1"/>
        <end position="23"/>
    </location>
</feature>
<keyword evidence="3" id="KW-0547">Nucleotide-binding</keyword>
<reference evidence="9 10" key="1">
    <citation type="submission" date="2017-04" db="EMBL/GenBank/DDBJ databases">
        <authorList>
            <person name="Afonso C.L."/>
            <person name="Miller P.J."/>
            <person name="Scott M.A."/>
            <person name="Spackman E."/>
            <person name="Goraichik I."/>
            <person name="Dimitrov K.M."/>
            <person name="Suarez D.L."/>
            <person name="Swayne D.E."/>
        </authorList>
    </citation>
    <scope>NUCLEOTIDE SEQUENCE [LARGE SCALE GENOMIC DNA]</scope>
</reference>
<dbReference type="STRING" id="1789683.A0A1X7QX56"/>
<dbReference type="Gene3D" id="1.20.1270.10">
    <property type="match status" value="1"/>
</dbReference>
<sequence>MVRVWKSISLLPVWLLLLTHTFAALLAVDYGQQFIKAMVVSPQAPLEMVLTPEAKRKEVSGMAFKKLSKKPTDLERFYGSAVGSLATRFPGSTMLHLKPLLGRSIDDLEVVEYQKEHPGLEFVSTGRKTVAIKIDNVEYPIEELVGMNLQEITARANKHIKENDKRSKDYVEKLALSIPAYWDQYQRTALMDAGMFVDDLTGLTLINDGLTIAINFAVKKNDFELDQPHHYVIYDMGSGSIKASLVTITQHAEKNVPIRVELQGYGFNSTLGGSQLTMRVANIIKTKFLEKNPKVMEEDLDADAKAMAKIIQAAEKAKLVLSANSDSSVSIESLLPDIDFRTVITREDFEATMEDDINSFNLPILNAIEKQFQINGEERITLDDITGIILAGGSSRVPFVQKSLADVVGPEKLLKTVNADESVVNGLSLRGTQLFELFKTRPFNVTDRSVFNFTLSPHDEELNDIQIFEAGSSYPNKKGLLIPVQDASKTSEYSIYENDKIIKNITIEGIENFTMSECPYGSVYNMTYALTQVRTLNFDTIDCFCIKDAKEALAVKKEILGVNFIEEIDEDDEFESFDSEEADNLHFDVDAKKEAGLMINPKAHSYDDYVTPMSSEERMQCTNRIQMLDENDKRRLQLQEAKNLLESSLYDIRNFLSEEESLIDGPTKQIEKLSQLVTEYLEWVEYEADTATKSEINKRRKQITMMKDNIEEYLKTAGEPLGYEQLQNMLDTANALWKKIENNADNLEEKLAELDSKVNKKILDVRKEYNQIKVPTYLAKTIRDYNTTINIFEESIANMTSFVEKKIFESMDREQLYGVKTMFENLIKAAQDKFTALETVQTQRLADLKATYQRKIRALKRKEKKKQQAESSKSAASEKSESTVNDNESSSMNKSSETNDVHDEL</sequence>
<feature type="compositionally biased region" description="Polar residues" evidence="7">
    <location>
        <begin position="883"/>
        <end position="896"/>
    </location>
</feature>
<dbReference type="InterPro" id="IPR029048">
    <property type="entry name" value="HSP70_C_sf"/>
</dbReference>
<keyword evidence="10" id="KW-1185">Reference proteome</keyword>
<dbReference type="SUPFAM" id="SSF53067">
    <property type="entry name" value="Actin-like ATPase domain"/>
    <property type="match status" value="2"/>
</dbReference>
<evidence type="ECO:0000256" key="8">
    <source>
        <dbReference type="SAM" id="SignalP"/>
    </source>
</evidence>
<feature type="coiled-coil region" evidence="6">
    <location>
        <begin position="723"/>
        <end position="764"/>
    </location>
</feature>
<dbReference type="AlphaFoldDB" id="A0A1X7QX56"/>
<comment type="subcellular location">
    <subcellularLocation>
        <location evidence="1">Endoplasmic reticulum lumen</location>
    </subcellularLocation>
</comment>
<proteinExistence type="predicted"/>
<evidence type="ECO:0000256" key="5">
    <source>
        <dbReference type="ARBA" id="ARBA00023186"/>
    </source>
</evidence>
<keyword evidence="4" id="KW-0067">ATP-binding</keyword>
<protein>
    <submittedName>
        <fullName evidence="9">Similar to Saccharomyces cerevisiae YKL073W LHS1 Molecular chaperone of the endoplasmic reticulum lumen, involved in polypeptide translocation and folding</fullName>
    </submittedName>
</protein>
<dbReference type="FunFam" id="3.90.640.10:FF:000003">
    <property type="entry name" value="Molecular chaperone DnaK"/>
    <property type="match status" value="1"/>
</dbReference>
<dbReference type="GO" id="GO:0030968">
    <property type="term" value="P:endoplasmic reticulum unfolded protein response"/>
    <property type="evidence" value="ECO:0007669"/>
    <property type="project" value="TreeGrafter"/>
</dbReference>
<organism evidence="9 10">
    <name type="scientific">Maudiozyma saulgeensis</name>
    <dbReference type="NCBI Taxonomy" id="1789683"/>
    <lineage>
        <taxon>Eukaryota</taxon>
        <taxon>Fungi</taxon>
        <taxon>Dikarya</taxon>
        <taxon>Ascomycota</taxon>
        <taxon>Saccharomycotina</taxon>
        <taxon>Saccharomycetes</taxon>
        <taxon>Saccharomycetales</taxon>
        <taxon>Saccharomycetaceae</taxon>
        <taxon>Maudiozyma</taxon>
    </lineage>
</organism>
<evidence type="ECO:0000256" key="6">
    <source>
        <dbReference type="SAM" id="Coils"/>
    </source>
</evidence>
<dbReference type="GO" id="GO:0005788">
    <property type="term" value="C:endoplasmic reticulum lumen"/>
    <property type="evidence" value="ECO:0007669"/>
    <property type="project" value="UniProtKB-SubCell"/>
</dbReference>
<evidence type="ECO:0000313" key="9">
    <source>
        <dbReference type="EMBL" id="SMN17790.1"/>
    </source>
</evidence>
<dbReference type="PRINTS" id="PR00301">
    <property type="entry name" value="HEATSHOCK70"/>
</dbReference>
<dbReference type="InterPro" id="IPR013126">
    <property type="entry name" value="Hsp_70_fam"/>
</dbReference>
<evidence type="ECO:0000256" key="3">
    <source>
        <dbReference type="ARBA" id="ARBA00022741"/>
    </source>
</evidence>
<feature type="region of interest" description="Disordered" evidence="7">
    <location>
        <begin position="859"/>
        <end position="905"/>
    </location>
</feature>
<dbReference type="CDD" id="cd10230">
    <property type="entry name" value="ASKHA_NBD_HSP70_HYOU1"/>
    <property type="match status" value="1"/>
</dbReference>
<keyword evidence="5" id="KW-0143">Chaperone</keyword>
<evidence type="ECO:0000256" key="4">
    <source>
        <dbReference type="ARBA" id="ARBA00022840"/>
    </source>
</evidence>
<evidence type="ECO:0000313" key="10">
    <source>
        <dbReference type="Proteomes" id="UP000196158"/>
    </source>
</evidence>
<evidence type="ECO:0000256" key="1">
    <source>
        <dbReference type="ARBA" id="ARBA00004319"/>
    </source>
</evidence>
<dbReference type="PANTHER" id="PTHR45639">
    <property type="entry name" value="HSC70CB, ISOFORM G-RELATED"/>
    <property type="match status" value="1"/>
</dbReference>
<dbReference type="EMBL" id="FXLY01000002">
    <property type="protein sequence ID" value="SMN17790.1"/>
    <property type="molecule type" value="Genomic_DNA"/>
</dbReference>
<dbReference type="OrthoDB" id="10262720at2759"/>
<dbReference type="Gene3D" id="3.30.420.40">
    <property type="match status" value="2"/>
</dbReference>
<dbReference type="Proteomes" id="UP000196158">
    <property type="component" value="Unassembled WGS sequence"/>
</dbReference>
<name>A0A1X7QX56_9SACH</name>
<dbReference type="Gene3D" id="3.90.640.10">
    <property type="entry name" value="Actin, Chain A, domain 4"/>
    <property type="match status" value="1"/>
</dbReference>
<dbReference type="PROSITE" id="PS00329">
    <property type="entry name" value="HSP70_2"/>
    <property type="match status" value="1"/>
</dbReference>
<dbReference type="InterPro" id="IPR043129">
    <property type="entry name" value="ATPase_NBD"/>
</dbReference>
<dbReference type="InterPro" id="IPR018181">
    <property type="entry name" value="Heat_shock_70_CS"/>
</dbReference>
<evidence type="ECO:0000256" key="7">
    <source>
        <dbReference type="SAM" id="MobiDB-lite"/>
    </source>
</evidence>
<gene>
    <name evidence="9" type="ORF">KASA_0Q01452G</name>
</gene>
<dbReference type="PANTHER" id="PTHR45639:SF3">
    <property type="entry name" value="HYPOXIA UP-REGULATED PROTEIN 1"/>
    <property type="match status" value="1"/>
</dbReference>
<dbReference type="GO" id="GO:0034663">
    <property type="term" value="C:endoplasmic reticulum chaperone complex"/>
    <property type="evidence" value="ECO:0007669"/>
    <property type="project" value="TreeGrafter"/>
</dbReference>
<dbReference type="SUPFAM" id="SSF100934">
    <property type="entry name" value="Heat shock protein 70kD (HSP70), C-terminal subdomain"/>
    <property type="match status" value="1"/>
</dbReference>
<dbReference type="Pfam" id="PF00012">
    <property type="entry name" value="HSP70"/>
    <property type="match status" value="1"/>
</dbReference>
<accession>A0A1X7QX56</accession>